<dbReference type="EMBL" id="RDRA01000011">
    <property type="protein sequence ID" value="RXG93042.1"/>
    <property type="molecule type" value="Genomic_DNA"/>
</dbReference>
<reference evidence="1 2" key="1">
    <citation type="submission" date="2018-10" db="EMBL/GenBank/DDBJ databases">
        <title>Bradyrhizobium sp. nov., isolated from effective nodules of peanut in China.</title>
        <authorList>
            <person name="Li Y."/>
        </authorList>
    </citation>
    <scope>NUCLEOTIDE SEQUENCE [LARGE SCALE GENOMIC DNA]</scope>
    <source>
        <strain evidence="1 2">CCBAU 51781</strain>
    </source>
</reference>
<proteinExistence type="predicted"/>
<name>A0ABY0DI55_9BRAD</name>
<organism evidence="1 2">
    <name type="scientific">Bradyrhizobium zhanjiangense</name>
    <dbReference type="NCBI Taxonomy" id="1325107"/>
    <lineage>
        <taxon>Bacteria</taxon>
        <taxon>Pseudomonadati</taxon>
        <taxon>Pseudomonadota</taxon>
        <taxon>Alphaproteobacteria</taxon>
        <taxon>Hyphomicrobiales</taxon>
        <taxon>Nitrobacteraceae</taxon>
        <taxon>Bradyrhizobium</taxon>
    </lineage>
</organism>
<dbReference type="Proteomes" id="UP000289946">
    <property type="component" value="Unassembled WGS sequence"/>
</dbReference>
<keyword evidence="2" id="KW-1185">Reference proteome</keyword>
<evidence type="ECO:0000313" key="2">
    <source>
        <dbReference type="Proteomes" id="UP000289946"/>
    </source>
</evidence>
<accession>A0ABY0DI55</accession>
<gene>
    <name evidence="1" type="ORF">EAS62_20305</name>
</gene>
<evidence type="ECO:0000313" key="1">
    <source>
        <dbReference type="EMBL" id="RXG93042.1"/>
    </source>
</evidence>
<sequence length="153" mass="16091">MIACGEHLLGIPRYHAAYIALALTSDSPIDARSVDDAMQLSGGPRHATLPGASYTLIAKCDTPKTVEEADWIASSAALLCALIKLHVGSRDAADPTRLRMTFDGLAVHGWGPTLLKLAEKLAAIGASNLPPIDEPVSSRVRALLHSLASKSKS</sequence>
<protein>
    <submittedName>
        <fullName evidence="1">Uncharacterized protein</fullName>
    </submittedName>
</protein>
<comment type="caution">
    <text evidence="1">The sequence shown here is derived from an EMBL/GenBank/DDBJ whole genome shotgun (WGS) entry which is preliminary data.</text>
</comment>